<gene>
    <name evidence="1" type="ORF">HAX54_044274</name>
</gene>
<accession>A0ABS8W4C0</accession>
<organism evidence="1 2">
    <name type="scientific">Datura stramonium</name>
    <name type="common">Jimsonweed</name>
    <name type="synonym">Common thornapple</name>
    <dbReference type="NCBI Taxonomy" id="4076"/>
    <lineage>
        <taxon>Eukaryota</taxon>
        <taxon>Viridiplantae</taxon>
        <taxon>Streptophyta</taxon>
        <taxon>Embryophyta</taxon>
        <taxon>Tracheophyta</taxon>
        <taxon>Spermatophyta</taxon>
        <taxon>Magnoliopsida</taxon>
        <taxon>eudicotyledons</taxon>
        <taxon>Gunneridae</taxon>
        <taxon>Pentapetalae</taxon>
        <taxon>asterids</taxon>
        <taxon>lamiids</taxon>
        <taxon>Solanales</taxon>
        <taxon>Solanaceae</taxon>
        <taxon>Solanoideae</taxon>
        <taxon>Datureae</taxon>
        <taxon>Datura</taxon>
    </lineage>
</organism>
<comment type="caution">
    <text evidence="1">The sequence shown here is derived from an EMBL/GenBank/DDBJ whole genome shotgun (WGS) entry which is preliminary data.</text>
</comment>
<reference evidence="1 2" key="1">
    <citation type="journal article" date="2021" name="BMC Genomics">
        <title>Datura genome reveals duplications of psychoactive alkaloid biosynthetic genes and high mutation rate following tissue culture.</title>
        <authorList>
            <person name="Rajewski A."/>
            <person name="Carter-House D."/>
            <person name="Stajich J."/>
            <person name="Litt A."/>
        </authorList>
    </citation>
    <scope>NUCLEOTIDE SEQUENCE [LARGE SCALE GENOMIC DNA]</scope>
    <source>
        <strain evidence="1">AR-01</strain>
    </source>
</reference>
<evidence type="ECO:0000313" key="2">
    <source>
        <dbReference type="Proteomes" id="UP000823775"/>
    </source>
</evidence>
<protein>
    <submittedName>
        <fullName evidence="1">Uncharacterized protein</fullName>
    </submittedName>
</protein>
<evidence type="ECO:0000313" key="1">
    <source>
        <dbReference type="EMBL" id="MCE2056218.1"/>
    </source>
</evidence>
<sequence length="135" mass="14920">MNNQHKNSLIYRSGDYSFGKRPQDALPACPRDVSTTPHIVVEPFCCYPSLGLSPSPNSTGEPYINAHGDTRSNVLALAPRNYELTLVYGIYPTFLLMALMRCSAYFGNVCSLTITLARIVITKGVAYRANELNRS</sequence>
<name>A0ABS8W4C0_DATST</name>
<dbReference type="EMBL" id="JACEIK010006739">
    <property type="protein sequence ID" value="MCE2056218.1"/>
    <property type="molecule type" value="Genomic_DNA"/>
</dbReference>
<dbReference type="Proteomes" id="UP000823775">
    <property type="component" value="Unassembled WGS sequence"/>
</dbReference>
<keyword evidence="2" id="KW-1185">Reference proteome</keyword>
<proteinExistence type="predicted"/>